<evidence type="ECO:0008006" key="4">
    <source>
        <dbReference type="Google" id="ProtNLM"/>
    </source>
</evidence>
<evidence type="ECO:0000313" key="2">
    <source>
        <dbReference type="EMBL" id="MCC4231617.1"/>
    </source>
</evidence>
<reference evidence="2 3" key="1">
    <citation type="submission" date="2021-10" db="EMBL/GenBank/DDBJ databases">
        <title>The diversity and Nitrogen Metabolism of Culturable Nitrate-Utilizing Bacteria Within the Oxygen Minimum Zone of the Changjiang (Yangtze River)Estuary.</title>
        <authorList>
            <person name="Zhang D."/>
            <person name="Zheng J."/>
            <person name="Liu S."/>
            <person name="He W."/>
        </authorList>
    </citation>
    <scope>NUCLEOTIDE SEQUENCE [LARGE SCALE GENOMIC DNA]</scope>
    <source>
        <strain evidence="2 3">FXH275-2</strain>
    </source>
</reference>
<feature type="transmembrane region" description="Helical" evidence="1">
    <location>
        <begin position="42"/>
        <end position="61"/>
    </location>
</feature>
<evidence type="ECO:0000256" key="1">
    <source>
        <dbReference type="SAM" id="Phobius"/>
    </source>
</evidence>
<feature type="transmembrane region" description="Helical" evidence="1">
    <location>
        <begin position="67"/>
        <end position="86"/>
    </location>
</feature>
<protein>
    <recommendedName>
        <fullName evidence="4">2TM domain-containing protein</fullName>
    </recommendedName>
</protein>
<keyword evidence="3" id="KW-1185">Reference proteome</keyword>
<comment type="caution">
    <text evidence="2">The sequence shown here is derived from an EMBL/GenBank/DDBJ whole genome shotgun (WGS) entry which is preliminary data.</text>
</comment>
<dbReference type="Proteomes" id="UP001198830">
    <property type="component" value="Unassembled WGS sequence"/>
</dbReference>
<keyword evidence="1" id="KW-0472">Membrane</keyword>
<proteinExistence type="predicted"/>
<organism evidence="2 3">
    <name type="scientific">Sphingobium soli</name>
    <dbReference type="NCBI Taxonomy" id="1591116"/>
    <lineage>
        <taxon>Bacteria</taxon>
        <taxon>Pseudomonadati</taxon>
        <taxon>Pseudomonadota</taxon>
        <taxon>Alphaproteobacteria</taxon>
        <taxon>Sphingomonadales</taxon>
        <taxon>Sphingomonadaceae</taxon>
        <taxon>Sphingobium</taxon>
    </lineage>
</organism>
<sequence>MDRNFRAAMKRARKEQKEYDESRLTPFEKTERENRLVEQEDVVLFILMGNVLIFTGYYLLWGDGRGILWAPLLCAGLSLVLLVFRFRRRLH</sequence>
<accession>A0ABS8H1J4</accession>
<evidence type="ECO:0000313" key="3">
    <source>
        <dbReference type="Proteomes" id="UP001198830"/>
    </source>
</evidence>
<dbReference type="RefSeq" id="WP_037542103.1">
    <property type="nucleotide sequence ID" value="NZ_JAJGNP010000002.1"/>
</dbReference>
<keyword evidence="1" id="KW-1133">Transmembrane helix</keyword>
<keyword evidence="1" id="KW-0812">Transmembrane</keyword>
<dbReference type="EMBL" id="JAJGNP010000002">
    <property type="protein sequence ID" value="MCC4231617.1"/>
    <property type="molecule type" value="Genomic_DNA"/>
</dbReference>
<gene>
    <name evidence="2" type="ORF">LL253_02805</name>
</gene>
<name>A0ABS8H1J4_9SPHN</name>